<evidence type="ECO:0000313" key="10">
    <source>
        <dbReference type="Proteomes" id="UP000722750"/>
    </source>
</evidence>
<dbReference type="PANTHER" id="PTHR37422:SF13">
    <property type="entry name" value="LIPOPOLYSACCHARIDE BIOSYNTHESIS PROTEIN PA4999-RELATED"/>
    <property type="match status" value="1"/>
</dbReference>
<comment type="caution">
    <text evidence="9">The sequence shown here is derived from an EMBL/GenBank/DDBJ whole genome shotgun (WGS) entry which is preliminary data.</text>
</comment>
<feature type="transmembrane region" description="Helical" evidence="7">
    <location>
        <begin position="161"/>
        <end position="183"/>
    </location>
</feature>
<evidence type="ECO:0000256" key="2">
    <source>
        <dbReference type="ARBA" id="ARBA00022692"/>
    </source>
</evidence>
<evidence type="ECO:0000256" key="7">
    <source>
        <dbReference type="SAM" id="Phobius"/>
    </source>
</evidence>
<feature type="transmembrane region" description="Helical" evidence="7">
    <location>
        <begin position="441"/>
        <end position="464"/>
    </location>
</feature>
<protein>
    <recommendedName>
        <fullName evidence="8">O-antigen ligase-related domain-containing protein</fullName>
    </recommendedName>
</protein>
<dbReference type="InterPro" id="IPR011990">
    <property type="entry name" value="TPR-like_helical_dom_sf"/>
</dbReference>
<evidence type="ECO:0000256" key="5">
    <source>
        <dbReference type="PROSITE-ProRule" id="PRU00339"/>
    </source>
</evidence>
<feature type="transmembrane region" description="Helical" evidence="7">
    <location>
        <begin position="500"/>
        <end position="523"/>
    </location>
</feature>
<feature type="domain" description="O-antigen ligase-related" evidence="8">
    <location>
        <begin position="239"/>
        <end position="456"/>
    </location>
</feature>
<dbReference type="AlphaFoldDB" id="A0A942A3L8"/>
<dbReference type="PROSITE" id="PS50005">
    <property type="entry name" value="TPR"/>
    <property type="match status" value="1"/>
</dbReference>
<dbReference type="InterPro" id="IPR019734">
    <property type="entry name" value="TPR_rpt"/>
</dbReference>
<dbReference type="InterPro" id="IPR051533">
    <property type="entry name" value="WaaL-like"/>
</dbReference>
<feature type="region of interest" description="Disordered" evidence="6">
    <location>
        <begin position="345"/>
        <end position="365"/>
    </location>
</feature>
<feature type="transmembrane region" description="Helical" evidence="7">
    <location>
        <begin position="255"/>
        <end position="271"/>
    </location>
</feature>
<feature type="transmembrane region" description="Helical" evidence="7">
    <location>
        <begin position="102"/>
        <end position="122"/>
    </location>
</feature>
<dbReference type="InterPro" id="IPR007016">
    <property type="entry name" value="O-antigen_ligase-rel_domated"/>
</dbReference>
<feature type="transmembrane region" description="Helical" evidence="7">
    <location>
        <begin position="233"/>
        <end position="249"/>
    </location>
</feature>
<keyword evidence="5" id="KW-0802">TPR repeat</keyword>
<dbReference type="Pfam" id="PF14559">
    <property type="entry name" value="TPR_19"/>
    <property type="match status" value="1"/>
</dbReference>
<evidence type="ECO:0000256" key="1">
    <source>
        <dbReference type="ARBA" id="ARBA00004141"/>
    </source>
</evidence>
<evidence type="ECO:0000259" key="8">
    <source>
        <dbReference type="Pfam" id="PF04932"/>
    </source>
</evidence>
<dbReference type="Proteomes" id="UP000722750">
    <property type="component" value="Unassembled WGS sequence"/>
</dbReference>
<keyword evidence="2 7" id="KW-0812">Transmembrane</keyword>
<dbReference type="Gene3D" id="1.25.40.10">
    <property type="entry name" value="Tetratricopeptide repeat domain"/>
    <property type="match status" value="2"/>
</dbReference>
<reference evidence="9" key="1">
    <citation type="journal article" date="2021" name="ISME J.">
        <title>Fine-scale metabolic discontinuity in a stratified prokaryote microbiome of a Red Sea deep halocline.</title>
        <authorList>
            <person name="Michoud G."/>
            <person name="Ngugi D.K."/>
            <person name="Barozzi A."/>
            <person name="Merlino G."/>
            <person name="Calleja M.L."/>
            <person name="Delgado-Huertas A."/>
            <person name="Moran X.A.G."/>
            <person name="Daffonchio D."/>
        </authorList>
    </citation>
    <scope>NUCLEOTIDE SEQUENCE</scope>
    <source>
        <strain evidence="9">SuakinDeep_MAG55_1</strain>
    </source>
</reference>
<evidence type="ECO:0000256" key="4">
    <source>
        <dbReference type="ARBA" id="ARBA00023136"/>
    </source>
</evidence>
<feature type="transmembrane region" description="Helical" evidence="7">
    <location>
        <begin position="548"/>
        <end position="570"/>
    </location>
</feature>
<feature type="transmembrane region" description="Helical" evidence="7">
    <location>
        <begin position="203"/>
        <end position="221"/>
    </location>
</feature>
<keyword evidence="4 7" id="KW-0472">Membrane</keyword>
<feature type="repeat" description="TPR" evidence="5">
    <location>
        <begin position="724"/>
        <end position="757"/>
    </location>
</feature>
<feature type="transmembrane region" description="Helical" evidence="7">
    <location>
        <begin position="53"/>
        <end position="72"/>
    </location>
</feature>
<sequence>MFNEKPQATTTQDFRPFPYCDQIIIAILLVIIIAVPLYFDVHIHSVFDLSKITILYVLTLAMLAIWSIKTILQSSMPASLPGGNQQHLSSFNLSPLSKAQPLSLPIVAFLFVSGLSTISSINPYLSLVGTYKRYGGFISTIVYVSLFFVIVNFIDKRRLSSLLDVIIITASAASVYGILQYFGLDLYHWSTSFGYGIRVSSTFGHPAFFSAFLIMVIPLVLIKIFSCKEWFKAYPYIGILALLLIAFYYTRTRASFLGLIVSNLFFFSLIGKKNLLADKTKTIVTISIMIGISILFNVNDKASVVGRFKGSINPVHLNNKSGEKTENLQSKHLAEQDLLAQHTPFDGSTQYPRLPARQHRSDGSDKQDHYWDVDLAHKLEGTTLTRFLQYLTSLRIIYDYPILGIGPDTLGMIYPQYVAKLHREMNEQRGFENQNRIHSDLINITVSTGLLGLGVYVWFAFAYGRMVWKGCKKADGSDKILIIGLCTGCLAYFVQNQFSFGHIPIITLFWFLVAMSVIACLPVRQAGRPKQFKRLNPFKQFKRFNGNLAKYIFCGITICLMILLITLSLYRYKADIYFEHGRRSLGQYKADIPTQDGQKPSTIIPINEAIQSLETAVKLNPLALNYRNVLSGIYLKMAAIGISKDPESIMEGLPDNFSHEQTTMWFANAIDGAETVQKLYPRDYHSAFTLGQAYHLLDKMSDEDMSKNAIKYYKRTAMLHPFKLEYRNKLARLYAEKGRYEDAIHELKEAKSIAPSNQAPYLNLAKVFMNDGERYEEAEATLLEFIKKNPDSKISDIYRLLSYIYLKTAKWEKVLIQSEKIIQLDQGDLEAHKYAIMANSRLKRFEDARNLCNRILDLTGSGSNTYSKYAKDMLEVLSGK</sequence>
<gene>
    <name evidence="9" type="ORF">MAG551_02298</name>
</gene>
<evidence type="ECO:0000256" key="6">
    <source>
        <dbReference type="SAM" id="MobiDB-lite"/>
    </source>
</evidence>
<dbReference type="EMBL" id="JAANXD010000087">
    <property type="protein sequence ID" value="MBS1259231.1"/>
    <property type="molecule type" value="Genomic_DNA"/>
</dbReference>
<keyword evidence="3 7" id="KW-1133">Transmembrane helix</keyword>
<comment type="subcellular location">
    <subcellularLocation>
        <location evidence="1">Membrane</location>
        <topology evidence="1">Multi-pass membrane protein</topology>
    </subcellularLocation>
</comment>
<evidence type="ECO:0000313" key="9">
    <source>
        <dbReference type="EMBL" id="MBS1259231.1"/>
    </source>
</evidence>
<dbReference type="Pfam" id="PF04932">
    <property type="entry name" value="Wzy_C"/>
    <property type="match status" value="1"/>
</dbReference>
<proteinExistence type="predicted"/>
<organism evidence="9 10">
    <name type="scientific">Candidatus Scalindua arabica</name>
    <dbReference type="NCBI Taxonomy" id="1127984"/>
    <lineage>
        <taxon>Bacteria</taxon>
        <taxon>Pseudomonadati</taxon>
        <taxon>Planctomycetota</taxon>
        <taxon>Candidatus Brocadiia</taxon>
        <taxon>Candidatus Brocadiales</taxon>
        <taxon>Candidatus Scalinduaceae</taxon>
        <taxon>Candidatus Scalindua</taxon>
    </lineage>
</organism>
<evidence type="ECO:0000256" key="3">
    <source>
        <dbReference type="ARBA" id="ARBA00022989"/>
    </source>
</evidence>
<feature type="transmembrane region" description="Helical" evidence="7">
    <location>
        <begin position="23"/>
        <end position="41"/>
    </location>
</feature>
<dbReference type="SUPFAM" id="SSF48452">
    <property type="entry name" value="TPR-like"/>
    <property type="match status" value="1"/>
</dbReference>
<dbReference type="GO" id="GO:0016020">
    <property type="term" value="C:membrane"/>
    <property type="evidence" value="ECO:0007669"/>
    <property type="project" value="UniProtKB-SubCell"/>
</dbReference>
<feature type="transmembrane region" description="Helical" evidence="7">
    <location>
        <begin position="134"/>
        <end position="154"/>
    </location>
</feature>
<name>A0A942A3L8_9BACT</name>
<dbReference type="PANTHER" id="PTHR37422">
    <property type="entry name" value="TEICHURONIC ACID BIOSYNTHESIS PROTEIN TUAE"/>
    <property type="match status" value="1"/>
</dbReference>
<accession>A0A942A3L8</accession>